<organism evidence="2 3">
    <name type="scientific">Kluyvera sichuanensis</name>
    <dbReference type="NCBI Taxonomy" id="2725494"/>
    <lineage>
        <taxon>Bacteria</taxon>
        <taxon>Pseudomonadati</taxon>
        <taxon>Pseudomonadota</taxon>
        <taxon>Gammaproteobacteria</taxon>
        <taxon>Enterobacterales</taxon>
        <taxon>Enterobacteriaceae</taxon>
        <taxon>Kluyvera</taxon>
    </lineage>
</organism>
<keyword evidence="1" id="KW-0472">Membrane</keyword>
<evidence type="ECO:0000313" key="3">
    <source>
        <dbReference type="Proteomes" id="UP000607331"/>
    </source>
</evidence>
<keyword evidence="1" id="KW-0812">Transmembrane</keyword>
<name>A0ABR6RSE7_9ENTR</name>
<dbReference type="RefSeq" id="WP_185667743.1">
    <property type="nucleotide sequence ID" value="NZ_JABBJF010000006.1"/>
</dbReference>
<evidence type="ECO:0000313" key="2">
    <source>
        <dbReference type="EMBL" id="MBC1186041.1"/>
    </source>
</evidence>
<dbReference type="EMBL" id="JABBJF010000006">
    <property type="protein sequence ID" value="MBC1186041.1"/>
    <property type="molecule type" value="Genomic_DNA"/>
</dbReference>
<dbReference type="Proteomes" id="UP000607331">
    <property type="component" value="Unassembled WGS sequence"/>
</dbReference>
<proteinExistence type="predicted"/>
<protein>
    <submittedName>
        <fullName evidence="2">Uncharacterized protein</fullName>
    </submittedName>
</protein>
<keyword evidence="3" id="KW-1185">Reference proteome</keyword>
<sequence length="240" mass="27549">MNQKQEQEWEKEYNLKKAKRKWLLNKKKTEWLEFTQSESTRNKTRLMVKIISGLVLAPLLWLAIFFGIKGYINYSESQKYRAQTPEALIRIEAASQSSIGRLFNVGEISNYNSKKKINFVLSSYTIDGNTLTYRFAPDFRLQDLSATGFSSLDLEILTLNISQLLRDEGSAFNAFICGLSNAEDMKSLAYSNMKIVFLLPDIEKSISRGKFVDQKINLLPVSYLCSLNTKWGFMSSIKND</sequence>
<evidence type="ECO:0000256" key="1">
    <source>
        <dbReference type="SAM" id="Phobius"/>
    </source>
</evidence>
<gene>
    <name evidence="2" type="ORF">HII27_09950</name>
</gene>
<accession>A0ABR6RSE7</accession>
<reference evidence="2 3" key="1">
    <citation type="submission" date="2020-04" db="EMBL/GenBank/DDBJ databases">
        <title>The draft genome of Kluyvera sichuanensis strain SCKS090646.</title>
        <authorList>
            <person name="Wei L."/>
            <person name="Liu L."/>
            <person name="Feng Y."/>
            <person name="Zong Z."/>
        </authorList>
    </citation>
    <scope>NUCLEOTIDE SEQUENCE [LARGE SCALE GENOMIC DNA]</scope>
    <source>
        <strain evidence="2 3">090646</strain>
    </source>
</reference>
<comment type="caution">
    <text evidence="2">The sequence shown here is derived from an EMBL/GenBank/DDBJ whole genome shotgun (WGS) entry which is preliminary data.</text>
</comment>
<feature type="transmembrane region" description="Helical" evidence="1">
    <location>
        <begin position="46"/>
        <end position="68"/>
    </location>
</feature>
<keyword evidence="1" id="KW-1133">Transmembrane helix</keyword>